<evidence type="ECO:0000256" key="11">
    <source>
        <dbReference type="ARBA" id="ARBA00049080"/>
    </source>
</evidence>
<evidence type="ECO:0000256" key="1">
    <source>
        <dbReference type="ARBA" id="ARBA00006642"/>
    </source>
</evidence>
<evidence type="ECO:0000256" key="9">
    <source>
        <dbReference type="ARBA" id="ARBA00037922"/>
    </source>
</evidence>
<comment type="catalytic activity">
    <reaction evidence="11 13">
        <text>(S)-2,3,4,5-tetrahydrodipicolinate + NADP(+) + H2O = (2S,4S)-4-hydroxy-2,3,4,5-tetrahydrodipicolinate + NADPH + H(+)</text>
        <dbReference type="Rhea" id="RHEA:35331"/>
        <dbReference type="ChEBI" id="CHEBI:15377"/>
        <dbReference type="ChEBI" id="CHEBI:15378"/>
        <dbReference type="ChEBI" id="CHEBI:16845"/>
        <dbReference type="ChEBI" id="CHEBI:57783"/>
        <dbReference type="ChEBI" id="CHEBI:58349"/>
        <dbReference type="ChEBI" id="CHEBI:67139"/>
        <dbReference type="EC" id="1.17.1.8"/>
    </reaction>
</comment>
<evidence type="ECO:0000256" key="6">
    <source>
        <dbReference type="ARBA" id="ARBA00023002"/>
    </source>
</evidence>
<evidence type="ECO:0000259" key="15">
    <source>
        <dbReference type="Pfam" id="PF05173"/>
    </source>
</evidence>
<dbReference type="GO" id="GO:0051287">
    <property type="term" value="F:NAD binding"/>
    <property type="evidence" value="ECO:0007669"/>
    <property type="project" value="UniProtKB-UniRule"/>
</dbReference>
<dbReference type="GO" id="GO:0050661">
    <property type="term" value="F:NADP binding"/>
    <property type="evidence" value="ECO:0007669"/>
    <property type="project" value="UniProtKB-UniRule"/>
</dbReference>
<dbReference type="FunFam" id="3.30.360.10:FF:000009">
    <property type="entry name" value="4-hydroxy-tetrahydrodipicolinate reductase"/>
    <property type="match status" value="1"/>
</dbReference>
<dbReference type="PANTHER" id="PTHR20836">
    <property type="entry name" value="DIHYDRODIPICOLINATE REDUCTASE"/>
    <property type="match status" value="1"/>
</dbReference>
<feature type="domain" description="Dihydrodipicolinate reductase N-terminal" evidence="14">
    <location>
        <begin position="4"/>
        <end position="113"/>
    </location>
</feature>
<evidence type="ECO:0000313" key="16">
    <source>
        <dbReference type="EMBL" id="MPV38685.1"/>
    </source>
</evidence>
<evidence type="ECO:0000256" key="2">
    <source>
        <dbReference type="ARBA" id="ARBA00022490"/>
    </source>
</evidence>
<evidence type="ECO:0000256" key="10">
    <source>
        <dbReference type="ARBA" id="ARBA00038983"/>
    </source>
</evidence>
<comment type="subunit">
    <text evidence="13">Homotetramer.</text>
</comment>
<keyword evidence="8 13" id="KW-0457">Lysine biosynthesis</keyword>
<evidence type="ECO:0000256" key="12">
    <source>
        <dbReference type="ARBA" id="ARBA00049396"/>
    </source>
</evidence>
<dbReference type="EMBL" id="WHPC01000100">
    <property type="protein sequence ID" value="MPV38685.1"/>
    <property type="molecule type" value="Genomic_DNA"/>
</dbReference>
<comment type="similarity">
    <text evidence="1 13">Belongs to the DapB family.</text>
</comment>
<dbReference type="EC" id="1.17.1.8" evidence="10 13"/>
<dbReference type="InterPro" id="IPR022663">
    <property type="entry name" value="DapB_C"/>
</dbReference>
<dbReference type="GO" id="GO:0008839">
    <property type="term" value="F:4-hydroxy-tetrahydrodipicolinate reductase"/>
    <property type="evidence" value="ECO:0007669"/>
    <property type="project" value="UniProtKB-UniRule"/>
</dbReference>
<feature type="domain" description="Dihydrodipicolinate reductase C-terminal" evidence="15">
    <location>
        <begin position="117"/>
        <end position="252"/>
    </location>
</feature>
<accession>A0A6N7EQ95</accession>
<feature type="binding site" evidence="13">
    <location>
        <begin position="10"/>
        <end position="15"/>
    </location>
    <ligand>
        <name>NAD(+)</name>
        <dbReference type="ChEBI" id="CHEBI:57540"/>
    </ligand>
</feature>
<dbReference type="Gene3D" id="3.30.360.10">
    <property type="entry name" value="Dihydrodipicolinate Reductase, domain 2"/>
    <property type="match status" value="1"/>
</dbReference>
<keyword evidence="4 13" id="KW-0521">NADP</keyword>
<keyword evidence="17" id="KW-1185">Reference proteome</keyword>
<dbReference type="Proteomes" id="UP000437709">
    <property type="component" value="Unassembled WGS sequence"/>
</dbReference>
<name>A0A6N7EQ95_9MICO</name>
<dbReference type="PROSITE" id="PS01298">
    <property type="entry name" value="DAPB"/>
    <property type="match status" value="1"/>
</dbReference>
<keyword evidence="3 13" id="KW-0028">Amino-acid biosynthesis</keyword>
<comment type="caution">
    <text evidence="13">Was originally thought to be a dihydrodipicolinate reductase (DHDPR), catalyzing the conversion of dihydrodipicolinate to tetrahydrodipicolinate. However, it was shown in E.coli that the substrate of the enzymatic reaction is not dihydrodipicolinate (DHDP) but in fact (2S,4S)-4-hydroxy-2,3,4,5-tetrahydrodipicolinic acid (HTPA), the product released by the DapA-catalyzed reaction.</text>
</comment>
<feature type="binding site" evidence="13">
    <location>
        <position position="141"/>
    </location>
    <ligand>
        <name>(S)-2,3,4,5-tetrahydrodipicolinate</name>
        <dbReference type="ChEBI" id="CHEBI:16845"/>
    </ligand>
</feature>
<feature type="active site" description="Proton donor/acceptor" evidence="13">
    <location>
        <position position="140"/>
    </location>
</feature>
<dbReference type="Gene3D" id="3.40.50.720">
    <property type="entry name" value="NAD(P)-binding Rossmann-like Domain"/>
    <property type="match status" value="1"/>
</dbReference>
<comment type="subcellular location">
    <subcellularLocation>
        <location evidence="13">Cytoplasm</location>
    </subcellularLocation>
</comment>
<feature type="binding site" evidence="13">
    <location>
        <begin position="110"/>
        <end position="113"/>
    </location>
    <ligand>
        <name>NAD(+)</name>
        <dbReference type="ChEBI" id="CHEBI:57540"/>
    </ligand>
</feature>
<dbReference type="InterPro" id="IPR023940">
    <property type="entry name" value="DHDPR_bac"/>
</dbReference>
<dbReference type="GO" id="GO:0009089">
    <property type="term" value="P:lysine biosynthetic process via diaminopimelate"/>
    <property type="evidence" value="ECO:0007669"/>
    <property type="project" value="UniProtKB-UniRule"/>
</dbReference>
<feature type="binding site" evidence="13">
    <location>
        <begin position="150"/>
        <end position="151"/>
    </location>
    <ligand>
        <name>(S)-2,3,4,5-tetrahydrodipicolinate</name>
        <dbReference type="ChEBI" id="CHEBI:16845"/>
    </ligand>
</feature>
<keyword evidence="5 13" id="KW-0220">Diaminopimelate biosynthesis</keyword>
<reference evidence="16 17" key="1">
    <citation type="submission" date="2019-10" db="EMBL/GenBank/DDBJ databases">
        <title>Georgenia wutianyii sp. nov. and Georgenia yuyongxinii sp. nov. isolated from plateau pika (Ochotona curzoniae) in the Qinghai-Tibet plateau of China.</title>
        <authorList>
            <person name="Tian Z."/>
        </authorList>
    </citation>
    <scope>NUCLEOTIDE SEQUENCE [LARGE SCALE GENOMIC DNA]</scope>
    <source>
        <strain evidence="16 17">JCM 19765</strain>
    </source>
</reference>
<dbReference type="InterPro" id="IPR036291">
    <property type="entry name" value="NAD(P)-bd_dom_sf"/>
</dbReference>
<keyword evidence="6 13" id="KW-0560">Oxidoreductase</keyword>
<comment type="caution">
    <text evidence="13">Lacks conserved residue(s) required for the propagation of feature annotation.</text>
</comment>
<dbReference type="Pfam" id="PF01113">
    <property type="entry name" value="DapB_N"/>
    <property type="match status" value="1"/>
</dbReference>
<dbReference type="InterPro" id="IPR022664">
    <property type="entry name" value="DapB_N_CS"/>
</dbReference>
<evidence type="ECO:0000256" key="13">
    <source>
        <dbReference type="HAMAP-Rule" id="MF_00102"/>
    </source>
</evidence>
<comment type="pathway">
    <text evidence="9 13">Amino-acid biosynthesis; L-lysine biosynthesis via DAP pathway; (S)-tetrahydrodipicolinate from L-aspartate: step 4/4.</text>
</comment>
<dbReference type="SUPFAM" id="SSF51735">
    <property type="entry name" value="NAD(P)-binding Rossmann-fold domains"/>
    <property type="match status" value="1"/>
</dbReference>
<evidence type="ECO:0000256" key="5">
    <source>
        <dbReference type="ARBA" id="ARBA00022915"/>
    </source>
</evidence>
<evidence type="ECO:0000313" key="17">
    <source>
        <dbReference type="Proteomes" id="UP000437709"/>
    </source>
</evidence>
<dbReference type="GO" id="GO:0016726">
    <property type="term" value="F:oxidoreductase activity, acting on CH or CH2 groups, NAD or NADP as acceptor"/>
    <property type="evidence" value="ECO:0007669"/>
    <property type="project" value="UniProtKB-UniRule"/>
</dbReference>
<dbReference type="SUPFAM" id="SSF55347">
    <property type="entry name" value="Glyceraldehyde-3-phosphate dehydrogenase-like, C-terminal domain"/>
    <property type="match status" value="1"/>
</dbReference>
<proteinExistence type="inferred from homology"/>
<evidence type="ECO:0000256" key="7">
    <source>
        <dbReference type="ARBA" id="ARBA00023027"/>
    </source>
</evidence>
<protein>
    <recommendedName>
        <fullName evidence="10 13">4-hydroxy-tetrahydrodipicolinate reductase</fullName>
        <shortName evidence="13">HTPA reductase</shortName>
        <ecNumber evidence="10 13">1.17.1.8</ecNumber>
    </recommendedName>
</protein>
<dbReference type="UniPathway" id="UPA00034">
    <property type="reaction ID" value="UER00018"/>
</dbReference>
<feature type="active site" description="Proton donor" evidence="13">
    <location>
        <position position="144"/>
    </location>
</feature>
<dbReference type="GO" id="GO:0019877">
    <property type="term" value="P:diaminopimelate biosynthetic process"/>
    <property type="evidence" value="ECO:0007669"/>
    <property type="project" value="UniProtKB-UniRule"/>
</dbReference>
<dbReference type="Pfam" id="PF05173">
    <property type="entry name" value="DapB_C"/>
    <property type="match status" value="1"/>
</dbReference>
<evidence type="ECO:0000256" key="4">
    <source>
        <dbReference type="ARBA" id="ARBA00022857"/>
    </source>
</evidence>
<organism evidence="16 17">
    <name type="scientific">Georgenia subflava</name>
    <dbReference type="NCBI Taxonomy" id="1622177"/>
    <lineage>
        <taxon>Bacteria</taxon>
        <taxon>Bacillati</taxon>
        <taxon>Actinomycetota</taxon>
        <taxon>Actinomycetes</taxon>
        <taxon>Micrococcales</taxon>
        <taxon>Bogoriellaceae</taxon>
        <taxon>Georgenia</taxon>
    </lineage>
</organism>
<gene>
    <name evidence="13" type="primary">dapB</name>
    <name evidence="16" type="ORF">GB881_16840</name>
</gene>
<dbReference type="OrthoDB" id="9790352at2"/>
<dbReference type="NCBIfam" id="TIGR00036">
    <property type="entry name" value="dapB"/>
    <property type="match status" value="1"/>
</dbReference>
<dbReference type="HAMAP" id="MF_00102">
    <property type="entry name" value="DapB"/>
    <property type="match status" value="1"/>
</dbReference>
<evidence type="ECO:0000256" key="8">
    <source>
        <dbReference type="ARBA" id="ARBA00023154"/>
    </source>
</evidence>
<comment type="caution">
    <text evidence="16">The sequence shown here is derived from an EMBL/GenBank/DDBJ whole genome shotgun (WGS) entry which is preliminary data.</text>
</comment>
<sequence>MTAVRVAVIGADGRMGSTVCAAVEGADDLELVERLDAGDDVAALAGSGAQVAVDFTVPSVTEANVHALIDAGVHAVVGTTGWTEESLARVREHLAEAGATREQGLGVLIAPNFALSAVLAMSFARRAARFFESAEVVELHHPDKVDAPSGTAVTTARHIAEGRAEAGLGPVPDATESQVDGARGAIIDGVHVHAVRLRGLVAHEEILLGNPGEQLTIRTDSFDRTSFMPGVLLAVREVVHRPGLTFGLDQVLDLG</sequence>
<keyword evidence="2 13" id="KW-0963">Cytoplasm</keyword>
<dbReference type="RefSeq" id="WP_152196520.1">
    <property type="nucleotide sequence ID" value="NZ_VUKD01000006.1"/>
</dbReference>
<dbReference type="PANTHER" id="PTHR20836:SF0">
    <property type="entry name" value="4-HYDROXY-TETRAHYDRODIPICOLINATE REDUCTASE 1, CHLOROPLASTIC-RELATED"/>
    <property type="match status" value="1"/>
</dbReference>
<feature type="binding site" evidence="13">
    <location>
        <begin position="78"/>
        <end position="80"/>
    </location>
    <ligand>
        <name>NAD(+)</name>
        <dbReference type="ChEBI" id="CHEBI:57540"/>
    </ligand>
</feature>
<comment type="function">
    <text evidence="13">Catalyzes the conversion of 4-hydroxy-tetrahydrodipicolinate (HTPA) to tetrahydrodipicolinate.</text>
</comment>
<dbReference type="PIRSF" id="PIRSF000161">
    <property type="entry name" value="DHPR"/>
    <property type="match status" value="1"/>
</dbReference>
<evidence type="ECO:0000259" key="14">
    <source>
        <dbReference type="Pfam" id="PF01113"/>
    </source>
</evidence>
<dbReference type="GO" id="GO:0005829">
    <property type="term" value="C:cytosol"/>
    <property type="evidence" value="ECO:0007669"/>
    <property type="project" value="TreeGrafter"/>
</dbReference>
<dbReference type="InterPro" id="IPR000846">
    <property type="entry name" value="DapB_N"/>
</dbReference>
<comment type="catalytic activity">
    <reaction evidence="12 13">
        <text>(S)-2,3,4,5-tetrahydrodipicolinate + NAD(+) + H2O = (2S,4S)-4-hydroxy-2,3,4,5-tetrahydrodipicolinate + NADH + H(+)</text>
        <dbReference type="Rhea" id="RHEA:35323"/>
        <dbReference type="ChEBI" id="CHEBI:15377"/>
        <dbReference type="ChEBI" id="CHEBI:15378"/>
        <dbReference type="ChEBI" id="CHEBI:16845"/>
        <dbReference type="ChEBI" id="CHEBI:57540"/>
        <dbReference type="ChEBI" id="CHEBI:57945"/>
        <dbReference type="ChEBI" id="CHEBI:67139"/>
        <dbReference type="EC" id="1.17.1.8"/>
    </reaction>
</comment>
<feature type="binding site" evidence="13">
    <location>
        <position position="39"/>
    </location>
    <ligand>
        <name>NAD(+)</name>
        <dbReference type="ChEBI" id="CHEBI:57540"/>
    </ligand>
</feature>
<dbReference type="AlphaFoldDB" id="A0A6N7EQ95"/>
<evidence type="ECO:0000256" key="3">
    <source>
        <dbReference type="ARBA" id="ARBA00022605"/>
    </source>
</evidence>
<keyword evidence="7 13" id="KW-0520">NAD</keyword>
<dbReference type="CDD" id="cd02274">
    <property type="entry name" value="DHDPR_N"/>
    <property type="match status" value="1"/>
</dbReference>